<dbReference type="RefSeq" id="WP_272108096.1">
    <property type="nucleotide sequence ID" value="NZ_JAQMLA010000059.1"/>
</dbReference>
<accession>A0AAW6DE36</accession>
<feature type="domain" description="Saccharopine dehydrogenase NADP binding" evidence="1">
    <location>
        <begin position="7"/>
        <end position="102"/>
    </location>
</feature>
<dbReference type="Pfam" id="PF03435">
    <property type="entry name" value="Sacchrp_dh_NADP"/>
    <property type="match status" value="1"/>
</dbReference>
<protein>
    <submittedName>
        <fullName evidence="2">Saccharopine dehydrogenase NADP-binding domain-containing protein</fullName>
    </submittedName>
</protein>
<dbReference type="InterPro" id="IPR005097">
    <property type="entry name" value="Sacchrp_dh_NADP-bd"/>
</dbReference>
<dbReference type="EMBL" id="JAQMLA010000059">
    <property type="protein sequence ID" value="MDB8688016.1"/>
    <property type="molecule type" value="Genomic_DNA"/>
</dbReference>
<organism evidence="2 3">
    <name type="scientific">Mediterraneibacter gnavus</name>
    <name type="common">Ruminococcus gnavus</name>
    <dbReference type="NCBI Taxonomy" id="33038"/>
    <lineage>
        <taxon>Bacteria</taxon>
        <taxon>Bacillati</taxon>
        <taxon>Bacillota</taxon>
        <taxon>Clostridia</taxon>
        <taxon>Lachnospirales</taxon>
        <taxon>Lachnospiraceae</taxon>
        <taxon>Mediterraneibacter</taxon>
    </lineage>
</organism>
<proteinExistence type="predicted"/>
<reference evidence="2" key="1">
    <citation type="submission" date="2023-01" db="EMBL/GenBank/DDBJ databases">
        <title>Human gut microbiome strain richness.</title>
        <authorList>
            <person name="Chen-Liaw A."/>
        </authorList>
    </citation>
    <scope>NUCLEOTIDE SEQUENCE</scope>
    <source>
        <strain evidence="2">RTP21484st1_H11_RTP21484_190118</strain>
    </source>
</reference>
<dbReference type="InterPro" id="IPR036291">
    <property type="entry name" value="NAD(P)-bd_dom_sf"/>
</dbReference>
<dbReference type="PANTHER" id="PTHR43796:SF2">
    <property type="entry name" value="CARBOXYNORSPERMIDINE SYNTHASE"/>
    <property type="match status" value="1"/>
</dbReference>
<dbReference type="AlphaFoldDB" id="A0AAW6DE36"/>
<dbReference type="SUPFAM" id="SSF51735">
    <property type="entry name" value="NAD(P)-binding Rossmann-fold domains"/>
    <property type="match status" value="1"/>
</dbReference>
<evidence type="ECO:0000313" key="2">
    <source>
        <dbReference type="EMBL" id="MDB8688016.1"/>
    </source>
</evidence>
<dbReference type="Proteomes" id="UP001212160">
    <property type="component" value="Unassembled WGS sequence"/>
</dbReference>
<dbReference type="Gene3D" id="3.40.50.720">
    <property type="entry name" value="NAD(P)-binding Rossmann-like Domain"/>
    <property type="match status" value="1"/>
</dbReference>
<name>A0AAW6DE36_MEDGN</name>
<sequence length="364" mass="41194">MNEKKKVGIIGYGGILGQGLLKELGQNYNLRLGQRHINKKKSVDKNIEIQALDLFQEKQLQNFLQGLDAVVNCAGPSWHSGNRVALAAADEKVVYIDAFGADSIAECLKNATTTCIIGAGVFPGFSGIFPQYLCQEYGITNIESLYMLSFSSEKGSVGSVTDLILSSIEGFGKTDHFYKGGQLKKVQKERKIFKGFEPELIFREYINRETISIAQRLGANEAHWINVRKEDNNSSDEMIKQFTINYCYEKDIRKLMKNIQEKYLSTQDKSYEEYRIGCYIEGRCADIPTSIQCVIYLKDSVDINAIVLTQALAQALEEKECGFKYAYEFVDLDTVMKRVKRSSKLIKIESEYSKREISEIEGEI</sequence>
<evidence type="ECO:0000259" key="1">
    <source>
        <dbReference type="Pfam" id="PF03435"/>
    </source>
</evidence>
<gene>
    <name evidence="2" type="ORF">PNW85_15320</name>
</gene>
<comment type="caution">
    <text evidence="2">The sequence shown here is derived from an EMBL/GenBank/DDBJ whole genome shotgun (WGS) entry which is preliminary data.</text>
</comment>
<dbReference type="PANTHER" id="PTHR43796">
    <property type="entry name" value="CARBOXYNORSPERMIDINE SYNTHASE"/>
    <property type="match status" value="1"/>
</dbReference>
<evidence type="ECO:0000313" key="3">
    <source>
        <dbReference type="Proteomes" id="UP001212160"/>
    </source>
</evidence>